<evidence type="ECO:0000313" key="17">
    <source>
        <dbReference type="EMBL" id="SEL34603.1"/>
    </source>
</evidence>
<dbReference type="InterPro" id="IPR000462">
    <property type="entry name" value="CDP-OH_P_trans"/>
</dbReference>
<evidence type="ECO:0000256" key="3">
    <source>
        <dbReference type="ARBA" id="ARBA00010441"/>
    </source>
</evidence>
<keyword evidence="6" id="KW-0444">Lipid biosynthesis</keyword>
<organism evidence="17 18">
    <name type="scientific">Atopomonas hussainii</name>
    <dbReference type="NCBI Taxonomy" id="1429083"/>
    <lineage>
        <taxon>Bacteria</taxon>
        <taxon>Pseudomonadati</taxon>
        <taxon>Pseudomonadota</taxon>
        <taxon>Gammaproteobacteria</taxon>
        <taxon>Pseudomonadales</taxon>
        <taxon>Pseudomonadaceae</taxon>
        <taxon>Atopomonas</taxon>
    </lineage>
</organism>
<evidence type="ECO:0000256" key="13">
    <source>
        <dbReference type="ARBA" id="ARBA00023264"/>
    </source>
</evidence>
<keyword evidence="10" id="KW-0443">Lipid metabolism</keyword>
<dbReference type="InterPro" id="IPR048254">
    <property type="entry name" value="CDP_ALCOHOL_P_TRANSF_CS"/>
</dbReference>
<protein>
    <recommendedName>
        <fullName evidence="5">CDP-diacylglycerol--glycerol-3-phosphate 3-phosphatidyltransferase</fullName>
        <ecNumber evidence="4">2.7.8.5</ecNumber>
    </recommendedName>
</protein>
<evidence type="ECO:0000256" key="14">
    <source>
        <dbReference type="ARBA" id="ARBA00048586"/>
    </source>
</evidence>
<evidence type="ECO:0000256" key="12">
    <source>
        <dbReference type="ARBA" id="ARBA00023209"/>
    </source>
</evidence>
<feature type="transmembrane region" description="Helical" evidence="16">
    <location>
        <begin position="130"/>
        <end position="150"/>
    </location>
</feature>
<feature type="transmembrane region" description="Helical" evidence="16">
    <location>
        <begin position="156"/>
        <end position="174"/>
    </location>
</feature>
<dbReference type="InterPro" id="IPR050324">
    <property type="entry name" value="CDP-alcohol_PTase-I"/>
</dbReference>
<evidence type="ECO:0000256" key="10">
    <source>
        <dbReference type="ARBA" id="ARBA00023098"/>
    </source>
</evidence>
<evidence type="ECO:0000256" key="1">
    <source>
        <dbReference type="ARBA" id="ARBA00004141"/>
    </source>
</evidence>
<reference evidence="17 18" key="1">
    <citation type="submission" date="2016-10" db="EMBL/GenBank/DDBJ databases">
        <authorList>
            <person name="de Groot N.N."/>
        </authorList>
    </citation>
    <scope>NUCLEOTIDE SEQUENCE [LARGE SCALE GENOMIC DNA]</scope>
    <source>
        <strain evidence="17 18">JCM 19513</strain>
    </source>
</reference>
<dbReference type="PROSITE" id="PS00379">
    <property type="entry name" value="CDP_ALCOHOL_P_TRANSF"/>
    <property type="match status" value="1"/>
</dbReference>
<comment type="subcellular location">
    <subcellularLocation>
        <location evidence="1">Membrane</location>
        <topology evidence="1">Multi-pass membrane protein</topology>
    </subcellularLocation>
</comment>
<dbReference type="GO" id="GO:0008444">
    <property type="term" value="F:CDP-diacylglycerol-glycerol-3-phosphate 3-phosphatidyltransferase activity"/>
    <property type="evidence" value="ECO:0007669"/>
    <property type="project" value="UniProtKB-EC"/>
</dbReference>
<dbReference type="Gene3D" id="1.20.120.1760">
    <property type="match status" value="1"/>
</dbReference>
<keyword evidence="9 16" id="KW-1133">Transmembrane helix</keyword>
<keyword evidence="12" id="KW-0594">Phospholipid biosynthesis</keyword>
<dbReference type="STRING" id="1429083.GCA_001885685_02012"/>
<evidence type="ECO:0000256" key="8">
    <source>
        <dbReference type="ARBA" id="ARBA00022692"/>
    </source>
</evidence>
<dbReference type="EC" id="2.7.8.5" evidence="4"/>
<feature type="transmembrane region" description="Helical" evidence="16">
    <location>
        <begin position="35"/>
        <end position="53"/>
    </location>
</feature>
<accession>A0A1H7PFU3</accession>
<keyword evidence="7 15" id="KW-0808">Transferase</keyword>
<name>A0A1H7PFU3_9GAMM</name>
<evidence type="ECO:0000256" key="15">
    <source>
        <dbReference type="RuleBase" id="RU003750"/>
    </source>
</evidence>
<evidence type="ECO:0000256" key="6">
    <source>
        <dbReference type="ARBA" id="ARBA00022516"/>
    </source>
</evidence>
<comment type="catalytic activity">
    <reaction evidence="14">
        <text>a CDP-1,2-diacyl-sn-glycerol + sn-glycerol 3-phosphate = a 1,2-diacyl-sn-glycero-3-phospho-(1'-sn-glycero-3'-phosphate) + CMP + H(+)</text>
        <dbReference type="Rhea" id="RHEA:12593"/>
        <dbReference type="ChEBI" id="CHEBI:15378"/>
        <dbReference type="ChEBI" id="CHEBI:57597"/>
        <dbReference type="ChEBI" id="CHEBI:58332"/>
        <dbReference type="ChEBI" id="CHEBI:60110"/>
        <dbReference type="ChEBI" id="CHEBI:60377"/>
        <dbReference type="EC" id="2.7.8.5"/>
    </reaction>
</comment>
<evidence type="ECO:0000256" key="11">
    <source>
        <dbReference type="ARBA" id="ARBA00023136"/>
    </source>
</evidence>
<evidence type="ECO:0000256" key="2">
    <source>
        <dbReference type="ARBA" id="ARBA00005042"/>
    </source>
</evidence>
<dbReference type="EMBL" id="FOAS01000011">
    <property type="protein sequence ID" value="SEL34603.1"/>
    <property type="molecule type" value="Genomic_DNA"/>
</dbReference>
<dbReference type="InterPro" id="IPR043130">
    <property type="entry name" value="CDP-OH_PTrfase_TM_dom"/>
</dbReference>
<evidence type="ECO:0000256" key="4">
    <source>
        <dbReference type="ARBA" id="ARBA00013170"/>
    </source>
</evidence>
<dbReference type="InterPro" id="IPR004570">
    <property type="entry name" value="Phosphatidylglycerol_P_synth"/>
</dbReference>
<keyword evidence="8 16" id="KW-0812">Transmembrane</keyword>
<evidence type="ECO:0000256" key="7">
    <source>
        <dbReference type="ARBA" id="ARBA00022679"/>
    </source>
</evidence>
<keyword evidence="11 16" id="KW-0472">Membrane</keyword>
<evidence type="ECO:0000256" key="9">
    <source>
        <dbReference type="ARBA" id="ARBA00022989"/>
    </source>
</evidence>
<dbReference type="GO" id="GO:0016020">
    <property type="term" value="C:membrane"/>
    <property type="evidence" value="ECO:0007669"/>
    <property type="project" value="UniProtKB-SubCell"/>
</dbReference>
<keyword evidence="13" id="KW-1208">Phospholipid metabolism</keyword>
<feature type="transmembrane region" description="Helical" evidence="16">
    <location>
        <begin position="74"/>
        <end position="93"/>
    </location>
</feature>
<sequence>MMQHWLRQIPNALTVMRVVLVLPIAWLLLAERFGQALSLFFIAGISDGLDGFLARRFGWTSRFGAVLDPLADKLLLVTSYLCLSVTQVLPWWLTVLVLLRDALIVSGAVVYRYLVGALSMAPSVLGKCSTVLQILLVLVVLIELSVWSAFADYRSALIVCVALLAVLSGGHYVWQWTRLYRATRMKA</sequence>
<dbReference type="PIRSF" id="PIRSF000847">
    <property type="entry name" value="Phos_ph_gly_syn"/>
    <property type="match status" value="1"/>
</dbReference>
<feature type="transmembrane region" description="Helical" evidence="16">
    <location>
        <begin position="12"/>
        <end position="29"/>
    </location>
</feature>
<dbReference type="PANTHER" id="PTHR14269:SF11">
    <property type="entry name" value="CDP-DIACYLGLYCEROL--GLYCEROL-3-PHOSPHATE 3-PHOSPHATIDYLTRANSFERASE"/>
    <property type="match status" value="1"/>
</dbReference>
<evidence type="ECO:0000313" key="18">
    <source>
        <dbReference type="Proteomes" id="UP000185766"/>
    </source>
</evidence>
<dbReference type="Proteomes" id="UP000185766">
    <property type="component" value="Unassembled WGS sequence"/>
</dbReference>
<comment type="pathway">
    <text evidence="2">Phospholipid metabolism; phosphatidylglycerol biosynthesis; phosphatidylglycerol from CDP-diacylglycerol: step 1/2.</text>
</comment>
<comment type="similarity">
    <text evidence="3 15">Belongs to the CDP-alcohol phosphatidyltransferase class-I family.</text>
</comment>
<dbReference type="RefSeq" id="WP_083394318.1">
    <property type="nucleotide sequence ID" value="NZ_FOAS01000011.1"/>
</dbReference>
<dbReference type="AlphaFoldDB" id="A0A1H7PFU3"/>
<evidence type="ECO:0000256" key="16">
    <source>
        <dbReference type="SAM" id="Phobius"/>
    </source>
</evidence>
<evidence type="ECO:0000256" key="5">
    <source>
        <dbReference type="ARBA" id="ARBA00014944"/>
    </source>
</evidence>
<dbReference type="Pfam" id="PF01066">
    <property type="entry name" value="CDP-OH_P_transf"/>
    <property type="match status" value="1"/>
</dbReference>
<dbReference type="PANTHER" id="PTHR14269">
    <property type="entry name" value="CDP-DIACYLGLYCEROL--GLYCEROL-3-PHOSPHATE 3-PHOSPHATIDYLTRANSFERASE-RELATED"/>
    <property type="match status" value="1"/>
</dbReference>
<dbReference type="GO" id="GO:0046474">
    <property type="term" value="P:glycerophospholipid biosynthetic process"/>
    <property type="evidence" value="ECO:0007669"/>
    <property type="project" value="TreeGrafter"/>
</dbReference>
<feature type="transmembrane region" description="Helical" evidence="16">
    <location>
        <begin position="99"/>
        <end position="118"/>
    </location>
</feature>
<gene>
    <name evidence="17" type="ORF">SAMN05216214_1116</name>
</gene>
<proteinExistence type="inferred from homology"/>
<keyword evidence="18" id="KW-1185">Reference proteome</keyword>